<reference evidence="1 2" key="1">
    <citation type="submission" date="2012-02" db="EMBL/GenBank/DDBJ databases">
        <title>The Genome Sequence of Bacteroides cellulosilyticus CL02T12C19.</title>
        <authorList>
            <consortium name="The Broad Institute Genome Sequencing Platform"/>
            <person name="Earl A."/>
            <person name="Ward D."/>
            <person name="Feldgarden M."/>
            <person name="Gevers D."/>
            <person name="Zitomersky N.L."/>
            <person name="Coyne M.J."/>
            <person name="Comstock L.E."/>
            <person name="Young S.K."/>
            <person name="Zeng Q."/>
            <person name="Gargeya S."/>
            <person name="Fitzgerald M."/>
            <person name="Haas B."/>
            <person name="Abouelleil A."/>
            <person name="Alvarado L."/>
            <person name="Arachchi H.M."/>
            <person name="Berlin A."/>
            <person name="Chapman S.B."/>
            <person name="Gearin G."/>
            <person name="Goldberg J."/>
            <person name="Griggs A."/>
            <person name="Gujja S."/>
            <person name="Hansen M."/>
            <person name="Heiman D."/>
            <person name="Howarth C."/>
            <person name="Larimer J."/>
            <person name="Lui A."/>
            <person name="MacDonald P.J.P."/>
            <person name="McCowen C."/>
            <person name="Montmayeur A."/>
            <person name="Murphy C."/>
            <person name="Neiman D."/>
            <person name="Pearson M."/>
            <person name="Priest M."/>
            <person name="Roberts A."/>
            <person name="Saif S."/>
            <person name="Shea T."/>
            <person name="Sisk P."/>
            <person name="Stolte C."/>
            <person name="Sykes S."/>
            <person name="Wortman J."/>
            <person name="Nusbaum C."/>
            <person name="Birren B."/>
        </authorList>
    </citation>
    <scope>NUCLEOTIDE SEQUENCE [LARGE SCALE GENOMIC DNA]</scope>
    <source>
        <strain evidence="1 2">CL02T12C19</strain>
    </source>
</reference>
<dbReference type="Proteomes" id="UP000003741">
    <property type="component" value="Unassembled WGS sequence"/>
</dbReference>
<dbReference type="EMBL" id="AGXG01000019">
    <property type="protein sequence ID" value="EIY36688.1"/>
    <property type="molecule type" value="Genomic_DNA"/>
</dbReference>
<evidence type="ECO:0000313" key="1">
    <source>
        <dbReference type="EMBL" id="EIY36688.1"/>
    </source>
</evidence>
<dbReference type="AlphaFoldDB" id="I9R406"/>
<dbReference type="PATRIC" id="fig|997874.3.peg.934"/>
<comment type="caution">
    <text evidence="1">The sequence shown here is derived from an EMBL/GenBank/DDBJ whole genome shotgun (WGS) entry which is preliminary data.</text>
</comment>
<dbReference type="HOGENOM" id="CLU_090919_0_0_10"/>
<accession>I9R406</accession>
<proteinExistence type="predicted"/>
<gene>
    <name evidence="1" type="ORF">HMPREF1062_00927</name>
</gene>
<evidence type="ECO:0000313" key="2">
    <source>
        <dbReference type="Proteomes" id="UP000003741"/>
    </source>
</evidence>
<protein>
    <submittedName>
        <fullName evidence="1">Uncharacterized protein</fullName>
    </submittedName>
</protein>
<organism evidence="1 2">
    <name type="scientific">Bacteroides cellulosilyticus CL02T12C19</name>
    <dbReference type="NCBI Taxonomy" id="997874"/>
    <lineage>
        <taxon>Bacteria</taxon>
        <taxon>Pseudomonadati</taxon>
        <taxon>Bacteroidota</taxon>
        <taxon>Bacteroidia</taxon>
        <taxon>Bacteroidales</taxon>
        <taxon>Bacteroidaceae</taxon>
        <taxon>Bacteroides</taxon>
    </lineage>
</organism>
<sequence length="225" mass="26266">MYALLEEAYKVYQQEVLLEGKLHHRFAKDFASFHSYIEISSEAEAKLHIKNITSVYELLTEHMELVKEYFTKEKFTLEDCELMLHKFNTKETEDSQSTAKPQILGYFTDQQIELITDFANKQDLFKKKVSQEEFKALFAGTLETPLTANHNGLVACFLNYLRNEQYLVYPWQKVIADKQMICSKSTGKSLTRENLKNALSSFKSSHGVKHLPFEEFIKQLKVKEE</sequence>
<keyword evidence="2" id="KW-1185">Reference proteome</keyword>
<name>I9R406_9BACE</name>